<dbReference type="GO" id="GO:0030430">
    <property type="term" value="C:host cell cytoplasm"/>
    <property type="evidence" value="ECO:0007669"/>
    <property type="project" value="UniProtKB-SubCell"/>
</dbReference>
<keyword evidence="4" id="KW-0244">Early protein</keyword>
<evidence type="ECO:0000256" key="4">
    <source>
        <dbReference type="ARBA" id="ARBA00022518"/>
    </source>
</evidence>
<evidence type="ECO:0000256" key="5">
    <source>
        <dbReference type="ARBA" id="ARBA00022562"/>
    </source>
</evidence>
<proteinExistence type="inferred from homology"/>
<organism evidence="9 10">
    <name type="scientific">simian adenovirus 11</name>
    <dbReference type="NCBI Taxonomy" id="38430"/>
    <lineage>
        <taxon>Viruses</taxon>
        <taxon>Varidnaviria</taxon>
        <taxon>Bamfordvirae</taxon>
        <taxon>Preplasmiviricota</taxon>
        <taxon>Polisuviricotina</taxon>
        <taxon>Pharingeaviricetes</taxon>
        <taxon>Rowavirales</taxon>
        <taxon>Adenoviridae</taxon>
        <taxon>Mastadenovirus</taxon>
        <taxon>Mastadenovirus russelli</taxon>
        <taxon>Human mastadenovirus G</taxon>
    </lineage>
</organism>
<dbReference type="InterPro" id="IPR007615">
    <property type="entry name" value="Adenovirus_E4_30/34"/>
</dbReference>
<dbReference type="EMBL" id="KP329562">
    <property type="protein sequence ID" value="ALE30344.1"/>
    <property type="molecule type" value="Genomic_DNA"/>
</dbReference>
<evidence type="ECO:0000256" key="6">
    <source>
        <dbReference type="ARBA" id="ARBA00023200"/>
    </source>
</evidence>
<comment type="subunit">
    <text evidence="8">Interacts with E1B-55k.</text>
</comment>
<comment type="similarity">
    <text evidence="3">Belongs to the adenoviridae E4 30 to 34 kDa protein family.</text>
</comment>
<comment type="subcellular location">
    <subcellularLocation>
        <location evidence="2">Host cytoplasm</location>
    </subcellularLocation>
    <subcellularLocation>
        <location evidence="1">Host nucleus</location>
    </subcellularLocation>
</comment>
<protein>
    <submittedName>
        <fullName evidence="9">34K</fullName>
    </submittedName>
</protein>
<dbReference type="GO" id="GO:0042025">
    <property type="term" value="C:host cell nucleus"/>
    <property type="evidence" value="ECO:0007669"/>
    <property type="project" value="UniProtKB-SubCell"/>
</dbReference>
<keyword evidence="5" id="KW-1048">Host nucleus</keyword>
<evidence type="ECO:0000256" key="3">
    <source>
        <dbReference type="ARBA" id="ARBA00006872"/>
    </source>
</evidence>
<reference evidence="9 10" key="1">
    <citation type="journal article" date="2015" name="Arch. Virol.">
        <title>Taxonomy proposal for Old World monkey adenoviruses: characterisation of several non-human, non-ape primate adenovirus lineages.</title>
        <authorList>
            <person name="Panto L."/>
            <person name="Podgorski I.I."/>
            <person name="Janoska M."/>
            <person name="Marko O."/>
            <person name="Harrach B."/>
        </authorList>
    </citation>
    <scope>NUCLEOTIDE SEQUENCE [LARGE SCALE GENOMIC DNA]</scope>
    <source>
        <strain evidence="9">P-10</strain>
    </source>
</reference>
<evidence type="ECO:0000313" key="10">
    <source>
        <dbReference type="Proteomes" id="UP000170798"/>
    </source>
</evidence>
<comment type="function">
    <text evidence="7">Plays a major role to prevent cellular inhibition of viral genome replication by nuclear bodies. Assembles an SCF-like E3 ubiquitin ligase complex based on the cellular proteins ELOB, ELOC, CUL5 and RBX1, in cooperation with viral E1B-55K. This viral RING-type ligase ubiquitinates cellular substrates prior to proteasomal degradation: p53/TP53, LIG4, MRE11-RAD50-NBS1 (MRN) complex, ITGA3, DAXX and BLM.</text>
</comment>
<dbReference type="Proteomes" id="UP000170798">
    <property type="component" value="Segment"/>
</dbReference>
<dbReference type="Pfam" id="PF04528">
    <property type="entry name" value="Adeno_E4_34"/>
    <property type="match status" value="1"/>
</dbReference>
<evidence type="ECO:0000256" key="8">
    <source>
        <dbReference type="ARBA" id="ARBA00044760"/>
    </source>
</evidence>
<evidence type="ECO:0000313" key="9">
    <source>
        <dbReference type="EMBL" id="ALE30344.1"/>
    </source>
</evidence>
<evidence type="ECO:0000256" key="1">
    <source>
        <dbReference type="ARBA" id="ARBA00004147"/>
    </source>
</evidence>
<accession>A0A0M4MQH8</accession>
<name>A0A0M4MQH8_9ADEN</name>
<sequence length="286" mass="33923">MQRDRRYRCRLAPYNRHQLPPCEDRGSAVVEENSRYLECENMNMHNVSEVRSIPSCISFIVLQEWPVYWDCILTAWEKHVMKMYMKVCICCATLDLDFHQTIRGYERWIIHCHCNSPGSLQCRAGGAVLANWFKMAIYGSLINVRFPWYRQVVNRGLPREVLYAGSMFVRGRHLIYVKVRLDGHAVALLERMSFGWSVFSYGIMNNLIVMVCDSCRNLSEIQMRCCARRTRRLMIHAVRLLDNLTSYQPHRSRTERFRQRHLRGLVEHHRTFTLSEFDRGDNPWRA</sequence>
<keyword evidence="6" id="KW-1035">Host cytoplasm</keyword>
<evidence type="ECO:0000256" key="2">
    <source>
        <dbReference type="ARBA" id="ARBA00004192"/>
    </source>
</evidence>
<evidence type="ECO:0000256" key="7">
    <source>
        <dbReference type="ARBA" id="ARBA00044723"/>
    </source>
</evidence>